<sequence length="245" mass="27644">MSTITGGNGKVNQKKSHILAIGGHAGDLDLTAGAVIAKYTQSGHKATFLHLTPGEKGHPRLSPEDYAQQKIEEAHQFAEIVGADVRFLDYKDAELPVNDQVKYEVADVIREVKPDIIITHWKGSMHKDHTNTHYIVEDARFYAGLPTIERERPAHFAPKLYYADNWEDPYGFEPDVFIDIPDEAYETWVRAMKVYAYARGETSGFPFIEYYKALTIVRGAPAGFKRAQAFAVPKGALVKRQRFFE</sequence>
<gene>
    <name evidence="1" type="ORF">B0W44_11905</name>
</gene>
<dbReference type="GO" id="GO:0016811">
    <property type="term" value="F:hydrolase activity, acting on carbon-nitrogen (but not peptide) bonds, in linear amides"/>
    <property type="evidence" value="ECO:0007669"/>
    <property type="project" value="TreeGrafter"/>
</dbReference>
<dbReference type="InterPro" id="IPR024078">
    <property type="entry name" value="LmbE-like_dom_sf"/>
</dbReference>
<dbReference type="Gene3D" id="3.40.50.10320">
    <property type="entry name" value="LmbE-like"/>
    <property type="match status" value="1"/>
</dbReference>
<dbReference type="EMBL" id="CP019699">
    <property type="protein sequence ID" value="AQS56360.1"/>
    <property type="molecule type" value="Genomic_DNA"/>
</dbReference>
<reference evidence="1 2" key="1">
    <citation type="journal article" date="2015" name="Int. J. Syst. Evol. Microbiol.">
        <title>Novibacillus thermophilus gen. nov., sp. nov., a Gram-staining-negative and moderately thermophilic member of the family Thermoactinomycetaceae.</title>
        <authorList>
            <person name="Yang G."/>
            <person name="Chen J."/>
            <person name="Zhou S."/>
        </authorList>
    </citation>
    <scope>NUCLEOTIDE SEQUENCE [LARGE SCALE GENOMIC DNA]</scope>
    <source>
        <strain evidence="1 2">SG-1</strain>
    </source>
</reference>
<evidence type="ECO:0000313" key="2">
    <source>
        <dbReference type="Proteomes" id="UP000188603"/>
    </source>
</evidence>
<organism evidence="1 2">
    <name type="scientific">Novibacillus thermophilus</name>
    <dbReference type="NCBI Taxonomy" id="1471761"/>
    <lineage>
        <taxon>Bacteria</taxon>
        <taxon>Bacillati</taxon>
        <taxon>Bacillota</taxon>
        <taxon>Bacilli</taxon>
        <taxon>Bacillales</taxon>
        <taxon>Thermoactinomycetaceae</taxon>
        <taxon>Novibacillus</taxon>
    </lineage>
</organism>
<dbReference type="Pfam" id="PF02585">
    <property type="entry name" value="PIG-L"/>
    <property type="match status" value="1"/>
</dbReference>
<dbReference type="STRING" id="1471761.B0W44_11905"/>
<dbReference type="PANTHER" id="PTHR12993:SF11">
    <property type="entry name" value="N-ACETYLGLUCOSAMINYL-PHOSPHATIDYLINOSITOL DE-N-ACETYLASE"/>
    <property type="match status" value="1"/>
</dbReference>
<dbReference type="KEGG" id="ntr:B0W44_11905"/>
<dbReference type="Proteomes" id="UP000188603">
    <property type="component" value="Chromosome"/>
</dbReference>
<dbReference type="PANTHER" id="PTHR12993">
    <property type="entry name" value="N-ACETYLGLUCOSAMINYL-PHOSPHATIDYLINOSITOL DE-N-ACETYLASE-RELATED"/>
    <property type="match status" value="1"/>
</dbReference>
<proteinExistence type="predicted"/>
<dbReference type="AlphaFoldDB" id="A0A1U9K8L4"/>
<evidence type="ECO:0000313" key="1">
    <source>
        <dbReference type="EMBL" id="AQS56360.1"/>
    </source>
</evidence>
<protein>
    <submittedName>
        <fullName evidence="1">LmbE family protein</fullName>
    </submittedName>
</protein>
<dbReference type="SUPFAM" id="SSF102588">
    <property type="entry name" value="LmbE-like"/>
    <property type="match status" value="1"/>
</dbReference>
<keyword evidence="2" id="KW-1185">Reference proteome</keyword>
<name>A0A1U9K8L4_9BACL</name>
<accession>A0A1U9K8L4</accession>
<dbReference type="OrthoDB" id="3514174at2"/>
<dbReference type="InterPro" id="IPR003737">
    <property type="entry name" value="GlcNAc_PI_deacetylase-related"/>
</dbReference>